<keyword evidence="2" id="KW-1185">Reference proteome</keyword>
<sequence>MAFWKEQKGSLAGGIFYLICCSFFGDGDIELYVGHNGGEEGFPCAFQSRWRPKCGENVERASDEVWGQMEEEFVDSLEGKIDQELVRYLRLAIDGEALVVDYVRLAMVVFGEGIFGMLDLV</sequence>
<gene>
    <name evidence="1" type="ORF">ILEXP_LOCUS5059</name>
</gene>
<protein>
    <submittedName>
        <fullName evidence="1">Uncharacterized protein</fullName>
    </submittedName>
</protein>
<dbReference type="AlphaFoldDB" id="A0ABC8R7I5"/>
<dbReference type="Proteomes" id="UP001642360">
    <property type="component" value="Unassembled WGS sequence"/>
</dbReference>
<organism evidence="1 2">
    <name type="scientific">Ilex paraguariensis</name>
    <name type="common">yerba mate</name>
    <dbReference type="NCBI Taxonomy" id="185542"/>
    <lineage>
        <taxon>Eukaryota</taxon>
        <taxon>Viridiplantae</taxon>
        <taxon>Streptophyta</taxon>
        <taxon>Embryophyta</taxon>
        <taxon>Tracheophyta</taxon>
        <taxon>Spermatophyta</taxon>
        <taxon>Magnoliopsida</taxon>
        <taxon>eudicotyledons</taxon>
        <taxon>Gunneridae</taxon>
        <taxon>Pentapetalae</taxon>
        <taxon>asterids</taxon>
        <taxon>campanulids</taxon>
        <taxon>Aquifoliales</taxon>
        <taxon>Aquifoliaceae</taxon>
        <taxon>Ilex</taxon>
    </lineage>
</organism>
<accession>A0ABC8R7I5</accession>
<comment type="caution">
    <text evidence="1">The sequence shown here is derived from an EMBL/GenBank/DDBJ whole genome shotgun (WGS) entry which is preliminary data.</text>
</comment>
<proteinExistence type="predicted"/>
<name>A0ABC8R7I5_9AQUA</name>
<dbReference type="EMBL" id="CAUOFW020000850">
    <property type="protein sequence ID" value="CAK9137997.1"/>
    <property type="molecule type" value="Genomic_DNA"/>
</dbReference>
<reference evidence="1 2" key="1">
    <citation type="submission" date="2024-02" db="EMBL/GenBank/DDBJ databases">
        <authorList>
            <person name="Vignale AGUSTIN F."/>
            <person name="Sosa J E."/>
            <person name="Modenutti C."/>
        </authorList>
    </citation>
    <scope>NUCLEOTIDE SEQUENCE [LARGE SCALE GENOMIC DNA]</scope>
</reference>
<evidence type="ECO:0000313" key="2">
    <source>
        <dbReference type="Proteomes" id="UP001642360"/>
    </source>
</evidence>
<evidence type="ECO:0000313" key="1">
    <source>
        <dbReference type="EMBL" id="CAK9137997.1"/>
    </source>
</evidence>